<proteinExistence type="predicted"/>
<evidence type="ECO:0000259" key="1">
    <source>
        <dbReference type="Pfam" id="PF04195"/>
    </source>
</evidence>
<dbReference type="AlphaFoldDB" id="A0A392QYF4"/>
<dbReference type="PANTHER" id="PTHR31099">
    <property type="entry name" value="OS06G0165300 PROTEIN"/>
    <property type="match status" value="1"/>
</dbReference>
<sequence>EIRIPGSSRRICTAWGWGTIPMYEMAFQQLGYRMPFTDLETAVFRHLRVSPSQLHPNSLAFLRVFEVTAGYLEIVPTLKLFFYAFGLQRSCPKGETAKGKVPKGVEAGKHGWVSFKQRKGLFKTFEESVRGFKERYYGVQPITTTGWKSIVYRGPRKDEDGNVVIG</sequence>
<dbReference type="Proteomes" id="UP000265520">
    <property type="component" value="Unassembled WGS sequence"/>
</dbReference>
<organism evidence="2 3">
    <name type="scientific">Trifolium medium</name>
    <dbReference type="NCBI Taxonomy" id="97028"/>
    <lineage>
        <taxon>Eukaryota</taxon>
        <taxon>Viridiplantae</taxon>
        <taxon>Streptophyta</taxon>
        <taxon>Embryophyta</taxon>
        <taxon>Tracheophyta</taxon>
        <taxon>Spermatophyta</taxon>
        <taxon>Magnoliopsida</taxon>
        <taxon>eudicotyledons</taxon>
        <taxon>Gunneridae</taxon>
        <taxon>Pentapetalae</taxon>
        <taxon>rosids</taxon>
        <taxon>fabids</taxon>
        <taxon>Fabales</taxon>
        <taxon>Fabaceae</taxon>
        <taxon>Papilionoideae</taxon>
        <taxon>50 kb inversion clade</taxon>
        <taxon>NPAAA clade</taxon>
        <taxon>Hologalegina</taxon>
        <taxon>IRL clade</taxon>
        <taxon>Trifolieae</taxon>
        <taxon>Trifolium</taxon>
    </lineage>
</organism>
<evidence type="ECO:0000313" key="3">
    <source>
        <dbReference type="Proteomes" id="UP000265520"/>
    </source>
</evidence>
<evidence type="ECO:0000313" key="2">
    <source>
        <dbReference type="EMBL" id="MCI29067.1"/>
    </source>
</evidence>
<feature type="domain" description="Transposase (putative) gypsy type" evidence="1">
    <location>
        <begin position="26"/>
        <end position="88"/>
    </location>
</feature>
<name>A0A392QYF4_9FABA</name>
<accession>A0A392QYF4</accession>
<keyword evidence="3" id="KW-1185">Reference proteome</keyword>
<reference evidence="2 3" key="1">
    <citation type="journal article" date="2018" name="Front. Plant Sci.">
        <title>Red Clover (Trifolium pratense) and Zigzag Clover (T. medium) - A Picture of Genomic Similarities and Differences.</title>
        <authorList>
            <person name="Dluhosova J."/>
            <person name="Istvanek J."/>
            <person name="Nedelnik J."/>
            <person name="Repkova J."/>
        </authorList>
    </citation>
    <scope>NUCLEOTIDE SEQUENCE [LARGE SCALE GENOMIC DNA]</scope>
    <source>
        <strain evidence="3">cv. 10/8</strain>
        <tissue evidence="2">Leaf</tissue>
    </source>
</reference>
<feature type="non-terminal residue" evidence="2">
    <location>
        <position position="166"/>
    </location>
</feature>
<feature type="non-terminal residue" evidence="2">
    <location>
        <position position="1"/>
    </location>
</feature>
<comment type="caution">
    <text evidence="2">The sequence shown here is derived from an EMBL/GenBank/DDBJ whole genome shotgun (WGS) entry which is preliminary data.</text>
</comment>
<dbReference type="PANTHER" id="PTHR31099:SF49">
    <property type="entry name" value="MYOSIN HEAVY CHAIN-LIKE PROTEIN"/>
    <property type="match status" value="1"/>
</dbReference>
<protein>
    <recommendedName>
        <fullName evidence="1">Transposase (putative) gypsy type domain-containing protein</fullName>
    </recommendedName>
</protein>
<dbReference type="EMBL" id="LXQA010170037">
    <property type="protein sequence ID" value="MCI29067.1"/>
    <property type="molecule type" value="Genomic_DNA"/>
</dbReference>
<dbReference type="Pfam" id="PF04195">
    <property type="entry name" value="Transposase_28"/>
    <property type="match status" value="1"/>
</dbReference>
<dbReference type="InterPro" id="IPR007321">
    <property type="entry name" value="Transposase_28"/>
</dbReference>